<feature type="compositionally biased region" description="Low complexity" evidence="1">
    <location>
        <begin position="76"/>
        <end position="87"/>
    </location>
</feature>
<evidence type="ECO:0000313" key="3">
    <source>
        <dbReference type="Proteomes" id="UP001066276"/>
    </source>
</evidence>
<protein>
    <submittedName>
        <fullName evidence="2">Uncharacterized protein</fullName>
    </submittedName>
</protein>
<proteinExistence type="predicted"/>
<comment type="caution">
    <text evidence="2">The sequence shown here is derived from an EMBL/GenBank/DDBJ whole genome shotgun (WGS) entry which is preliminary data.</text>
</comment>
<keyword evidence="3" id="KW-1185">Reference proteome</keyword>
<evidence type="ECO:0000313" key="2">
    <source>
        <dbReference type="EMBL" id="KAJ1148178.1"/>
    </source>
</evidence>
<sequence>MTGGPLYPTRAPNQGPPSLHRACTAAPRVAAKGGKPSRPDQAAPKQSHKKRGATARQRRQRSPQLPLNARHSSAGPQVSSQSPPLSVECRSSPLCSKLGQHSAQARGQRGYYQQAALSEPGAGPAHSGGLHPKRPPKDPLETAHRESRFGRLKSIFRLPAFMSGTPLSREASTVGRSPAQPAPHLYPAGVPAAEQRQQTGAPQQTRGHPSHGALPTPPGQEKWTSKALSPTEPHEVTAILPPG</sequence>
<feature type="compositionally biased region" description="Polar residues" evidence="1">
    <location>
        <begin position="195"/>
        <end position="207"/>
    </location>
</feature>
<feature type="compositionally biased region" description="Basic and acidic residues" evidence="1">
    <location>
        <begin position="135"/>
        <end position="149"/>
    </location>
</feature>
<feature type="compositionally biased region" description="Polar residues" evidence="1">
    <location>
        <begin position="62"/>
        <end position="75"/>
    </location>
</feature>
<feature type="compositionally biased region" description="Basic residues" evidence="1">
    <location>
        <begin position="46"/>
        <end position="61"/>
    </location>
</feature>
<dbReference type="AlphaFoldDB" id="A0AAV7R7S6"/>
<evidence type="ECO:0000256" key="1">
    <source>
        <dbReference type="SAM" id="MobiDB-lite"/>
    </source>
</evidence>
<name>A0AAV7R7S6_PLEWA</name>
<reference evidence="2" key="1">
    <citation type="journal article" date="2022" name="bioRxiv">
        <title>Sequencing and chromosome-scale assembly of the giantPleurodeles waltlgenome.</title>
        <authorList>
            <person name="Brown T."/>
            <person name="Elewa A."/>
            <person name="Iarovenko S."/>
            <person name="Subramanian E."/>
            <person name="Araus A.J."/>
            <person name="Petzold A."/>
            <person name="Susuki M."/>
            <person name="Suzuki K.-i.T."/>
            <person name="Hayashi T."/>
            <person name="Toyoda A."/>
            <person name="Oliveira C."/>
            <person name="Osipova E."/>
            <person name="Leigh N.D."/>
            <person name="Simon A."/>
            <person name="Yun M.H."/>
        </authorList>
    </citation>
    <scope>NUCLEOTIDE SEQUENCE</scope>
    <source>
        <strain evidence="2">20211129_DDA</strain>
        <tissue evidence="2">Liver</tissue>
    </source>
</reference>
<feature type="region of interest" description="Disordered" evidence="1">
    <location>
        <begin position="1"/>
        <end position="243"/>
    </location>
</feature>
<accession>A0AAV7R7S6</accession>
<gene>
    <name evidence="2" type="ORF">NDU88_001016</name>
</gene>
<dbReference type="Proteomes" id="UP001066276">
    <property type="component" value="Chromosome 5"/>
</dbReference>
<dbReference type="EMBL" id="JANPWB010000009">
    <property type="protein sequence ID" value="KAJ1148178.1"/>
    <property type="molecule type" value="Genomic_DNA"/>
</dbReference>
<organism evidence="2 3">
    <name type="scientific">Pleurodeles waltl</name>
    <name type="common">Iberian ribbed newt</name>
    <dbReference type="NCBI Taxonomy" id="8319"/>
    <lineage>
        <taxon>Eukaryota</taxon>
        <taxon>Metazoa</taxon>
        <taxon>Chordata</taxon>
        <taxon>Craniata</taxon>
        <taxon>Vertebrata</taxon>
        <taxon>Euteleostomi</taxon>
        <taxon>Amphibia</taxon>
        <taxon>Batrachia</taxon>
        <taxon>Caudata</taxon>
        <taxon>Salamandroidea</taxon>
        <taxon>Salamandridae</taxon>
        <taxon>Pleurodelinae</taxon>
        <taxon>Pleurodeles</taxon>
    </lineage>
</organism>